<dbReference type="RefSeq" id="WP_073379956.1">
    <property type="nucleotide sequence ID" value="NZ_FQZK01000008.1"/>
</dbReference>
<evidence type="ECO:0000313" key="2">
    <source>
        <dbReference type="Proteomes" id="UP000184452"/>
    </source>
</evidence>
<proteinExistence type="predicted"/>
<evidence type="ECO:0000313" key="1">
    <source>
        <dbReference type="EMBL" id="SHJ66198.1"/>
    </source>
</evidence>
<protein>
    <recommendedName>
        <fullName evidence="3">Tetratricopeptide repeat protein</fullName>
    </recommendedName>
</protein>
<dbReference type="EMBL" id="FQZK01000008">
    <property type="protein sequence ID" value="SHJ66198.1"/>
    <property type="molecule type" value="Genomic_DNA"/>
</dbReference>
<dbReference type="OrthoDB" id="3425235at2"/>
<gene>
    <name evidence="1" type="ORF">SAMN05421803_10875</name>
</gene>
<accession>A0A1M6L4Q9</accession>
<name>A0A1M6L4Q9_9ACTN</name>
<organism evidence="1 2">
    <name type="scientific">Nocardiopsis flavescens</name>
    <dbReference type="NCBI Taxonomy" id="758803"/>
    <lineage>
        <taxon>Bacteria</taxon>
        <taxon>Bacillati</taxon>
        <taxon>Actinomycetota</taxon>
        <taxon>Actinomycetes</taxon>
        <taxon>Streptosporangiales</taxon>
        <taxon>Nocardiopsidaceae</taxon>
        <taxon>Nocardiopsis</taxon>
    </lineage>
</organism>
<evidence type="ECO:0008006" key="3">
    <source>
        <dbReference type="Google" id="ProtNLM"/>
    </source>
</evidence>
<dbReference type="AlphaFoldDB" id="A0A1M6L4Q9"/>
<keyword evidence="2" id="KW-1185">Reference proteome</keyword>
<sequence length="372" mass="39268">MPAPLDRLPHRLLSPETRLPKVSLWERAAASARQIREASSARPFDAAAFCQAANRGALAMAMAGDTAESERSCGRQARILFALIRDGSLPAAELPRILQPWINIGRLRVIQGRWEEALAHFPSPESLRDPRFFEGWPAGTGGLTPEEADLLLGSAEGRAFVVDTHVAETAKAYLRGGRADLLAAHVERWREAADHLPHLHEADALLALHGGRPLPAPGRGDSPALTDAAVEVHAAGADPGRAGRLTGVLDLLDSEPGDADLVTVLLAGAGVVAEHGRAQDACRFLRRAADVSRAIGDEADLFNALTALGRLDPDSGAAEEAGEVAADSGYAFVRARTGRAPLPPVADEPRLAVLRESEIEAQARVAAPLGTG</sequence>
<dbReference type="Proteomes" id="UP000184452">
    <property type="component" value="Unassembled WGS sequence"/>
</dbReference>
<reference evidence="1 2" key="1">
    <citation type="submission" date="2016-11" db="EMBL/GenBank/DDBJ databases">
        <authorList>
            <person name="Jaros S."/>
            <person name="Januszkiewicz K."/>
            <person name="Wedrychowicz H."/>
        </authorList>
    </citation>
    <scope>NUCLEOTIDE SEQUENCE [LARGE SCALE GENOMIC DNA]</scope>
    <source>
        <strain evidence="1 2">CGMCC 4.5723</strain>
    </source>
</reference>